<name>A0ACB1B4Z8_MELEN</name>
<accession>A0ACB1B4Z8</accession>
<reference evidence="1" key="1">
    <citation type="submission" date="2023-11" db="EMBL/GenBank/DDBJ databases">
        <authorList>
            <person name="Poullet M."/>
        </authorList>
    </citation>
    <scope>NUCLEOTIDE SEQUENCE</scope>
    <source>
        <strain evidence="1">E1834</strain>
    </source>
</reference>
<keyword evidence="2" id="KW-1185">Reference proteome</keyword>
<sequence>MALYSNQLSLSSENLVAKKKPKKRSLLRIIWTIVRIVLLAIVIAVIAQLTWSFIIFSGVFNNALFKIYSGNGGYFYKFEKEYNRVWKNDRERLERLKVFEENCRKIEELNEEAVERGKNVTYGINSMTDMTDQEFKKVSEAKWVLRSKLLLKKQDSLDFSFMKQRASETILSLKKYFMKQCFIVG</sequence>
<gene>
    <name evidence="1" type="ORF">MENTE1834_LOCUS46120</name>
</gene>
<comment type="caution">
    <text evidence="1">The sequence shown here is derived from an EMBL/GenBank/DDBJ whole genome shotgun (WGS) entry which is preliminary data.</text>
</comment>
<protein>
    <submittedName>
        <fullName evidence="1">Uncharacterized protein</fullName>
    </submittedName>
</protein>
<evidence type="ECO:0000313" key="1">
    <source>
        <dbReference type="EMBL" id="CAK5117815.1"/>
    </source>
</evidence>
<evidence type="ECO:0000313" key="2">
    <source>
        <dbReference type="Proteomes" id="UP001497535"/>
    </source>
</evidence>
<dbReference type="Proteomes" id="UP001497535">
    <property type="component" value="Unassembled WGS sequence"/>
</dbReference>
<proteinExistence type="predicted"/>
<organism evidence="1 2">
    <name type="scientific">Meloidogyne enterolobii</name>
    <name type="common">Root-knot nematode worm</name>
    <name type="synonym">Meloidogyne mayaguensis</name>
    <dbReference type="NCBI Taxonomy" id="390850"/>
    <lineage>
        <taxon>Eukaryota</taxon>
        <taxon>Metazoa</taxon>
        <taxon>Ecdysozoa</taxon>
        <taxon>Nematoda</taxon>
        <taxon>Chromadorea</taxon>
        <taxon>Rhabditida</taxon>
        <taxon>Tylenchina</taxon>
        <taxon>Tylenchomorpha</taxon>
        <taxon>Tylenchoidea</taxon>
        <taxon>Meloidogynidae</taxon>
        <taxon>Meloidogyninae</taxon>
        <taxon>Meloidogyne</taxon>
    </lineage>
</organism>
<dbReference type="EMBL" id="CAVMJV010000161">
    <property type="protein sequence ID" value="CAK5117815.1"/>
    <property type="molecule type" value="Genomic_DNA"/>
</dbReference>